<reference evidence="7 8" key="1">
    <citation type="submission" date="2024-06" db="EMBL/GenBank/DDBJ databases">
        <title>A chromosome-level genome assembly of beet webworm, Loxostege sticticalis.</title>
        <authorList>
            <person name="Zhang Y."/>
        </authorList>
    </citation>
    <scope>NUCLEOTIDE SEQUENCE [LARGE SCALE GENOMIC DNA]</scope>
    <source>
        <strain evidence="7">AQ026</strain>
        <tissue evidence="7">Whole body</tissue>
    </source>
</reference>
<comment type="caution">
    <text evidence="7">The sequence shown here is derived from an EMBL/GenBank/DDBJ whole genome shotgun (WGS) entry which is preliminary data.</text>
</comment>
<evidence type="ECO:0000313" key="8">
    <source>
        <dbReference type="Proteomes" id="UP001549920"/>
    </source>
</evidence>
<dbReference type="PROSITE" id="PS00028">
    <property type="entry name" value="ZINC_FINGER_C2H2_1"/>
    <property type="match status" value="6"/>
</dbReference>
<keyword evidence="3 5" id="KW-0863">Zinc-finger</keyword>
<feature type="domain" description="C2H2-type" evidence="6">
    <location>
        <begin position="316"/>
        <end position="343"/>
    </location>
</feature>
<dbReference type="Gene3D" id="3.30.160.60">
    <property type="entry name" value="Classic Zinc Finger"/>
    <property type="match status" value="5"/>
</dbReference>
<feature type="domain" description="C2H2-type" evidence="6">
    <location>
        <begin position="175"/>
        <end position="203"/>
    </location>
</feature>
<keyword evidence="2" id="KW-0677">Repeat</keyword>
<keyword evidence="4" id="KW-0862">Zinc</keyword>
<dbReference type="SMART" id="SM00355">
    <property type="entry name" value="ZnF_C2H2"/>
    <property type="match status" value="8"/>
</dbReference>
<proteinExistence type="predicted"/>
<dbReference type="PROSITE" id="PS50157">
    <property type="entry name" value="ZINC_FINGER_C2H2_2"/>
    <property type="match status" value="7"/>
</dbReference>
<dbReference type="InterPro" id="IPR013087">
    <property type="entry name" value="Znf_C2H2_type"/>
</dbReference>
<feature type="domain" description="C2H2-type" evidence="6">
    <location>
        <begin position="206"/>
        <end position="234"/>
    </location>
</feature>
<evidence type="ECO:0000313" key="7">
    <source>
        <dbReference type="EMBL" id="KAL0853019.1"/>
    </source>
</evidence>
<evidence type="ECO:0000256" key="2">
    <source>
        <dbReference type="ARBA" id="ARBA00022737"/>
    </source>
</evidence>
<dbReference type="PANTHER" id="PTHR24379:SF121">
    <property type="entry name" value="C2H2-TYPE DOMAIN-CONTAINING PROTEIN"/>
    <property type="match status" value="1"/>
</dbReference>
<dbReference type="SUPFAM" id="SSF57667">
    <property type="entry name" value="beta-beta-alpha zinc fingers"/>
    <property type="match status" value="4"/>
</dbReference>
<dbReference type="Pfam" id="PF00096">
    <property type="entry name" value="zf-C2H2"/>
    <property type="match status" value="2"/>
</dbReference>
<feature type="domain" description="C2H2-type" evidence="6">
    <location>
        <begin position="344"/>
        <end position="372"/>
    </location>
</feature>
<feature type="domain" description="C2H2-type" evidence="6">
    <location>
        <begin position="259"/>
        <end position="287"/>
    </location>
</feature>
<dbReference type="InterPro" id="IPR036236">
    <property type="entry name" value="Znf_C2H2_sf"/>
</dbReference>
<evidence type="ECO:0000259" key="6">
    <source>
        <dbReference type="PROSITE" id="PS50157"/>
    </source>
</evidence>
<dbReference type="Proteomes" id="UP001549920">
    <property type="component" value="Unassembled WGS sequence"/>
</dbReference>
<organism evidence="7 8">
    <name type="scientific">Loxostege sticticalis</name>
    <name type="common">Beet webworm moth</name>
    <dbReference type="NCBI Taxonomy" id="481309"/>
    <lineage>
        <taxon>Eukaryota</taxon>
        <taxon>Metazoa</taxon>
        <taxon>Ecdysozoa</taxon>
        <taxon>Arthropoda</taxon>
        <taxon>Hexapoda</taxon>
        <taxon>Insecta</taxon>
        <taxon>Pterygota</taxon>
        <taxon>Neoptera</taxon>
        <taxon>Endopterygota</taxon>
        <taxon>Lepidoptera</taxon>
        <taxon>Glossata</taxon>
        <taxon>Ditrysia</taxon>
        <taxon>Pyraloidea</taxon>
        <taxon>Crambidae</taxon>
        <taxon>Pyraustinae</taxon>
        <taxon>Loxostege</taxon>
    </lineage>
</organism>
<dbReference type="EMBL" id="JBEUOH010000031">
    <property type="protein sequence ID" value="KAL0853019.1"/>
    <property type="molecule type" value="Genomic_DNA"/>
</dbReference>
<evidence type="ECO:0000256" key="1">
    <source>
        <dbReference type="ARBA" id="ARBA00022723"/>
    </source>
</evidence>
<accession>A0ABR3GZU5</accession>
<evidence type="ECO:0000256" key="3">
    <source>
        <dbReference type="ARBA" id="ARBA00022771"/>
    </source>
</evidence>
<sequence>MNSWKLTIYLETSNSIHFSLLLQFEKCSVPTVFPQVWVATHWWVAGRFWVGPETWTFWVDDCRTRSIVILLVRSSSWNNMDIPRIPGFARIHTGDKKKVCSSISDTEKGTMCRVPEEVPKKCVTSQKVRKYNRNEIPSTTVTGGKFTCKACELAYSRLSDLRYHVIRSHLKQKFIRCPHCPETFMYHSQRKEHISSTHSKEKPDKFACAHCDRQFKRKNTLAEHMMDVHIEKKCRHCNLRFVRKKYLFHLNEKHGVSMPTCGVCGLRTLMQSSLVRHQRNVHLNEKNKKCQLCSKMFYTQSNLQDHMITHKQNKIFRCDVCAKTFARRECLKTHCRIHTGEKPFSCSFCAVSFVQRARLRFHIRSHHSGSIQSNK</sequence>
<dbReference type="PANTHER" id="PTHR24379">
    <property type="entry name" value="KRAB AND ZINC FINGER DOMAIN-CONTAINING"/>
    <property type="match status" value="1"/>
</dbReference>
<protein>
    <recommendedName>
        <fullName evidence="6">C2H2-type domain-containing protein</fullName>
    </recommendedName>
</protein>
<evidence type="ECO:0000256" key="4">
    <source>
        <dbReference type="ARBA" id="ARBA00022833"/>
    </source>
</evidence>
<feature type="domain" description="C2H2-type" evidence="6">
    <location>
        <begin position="146"/>
        <end position="174"/>
    </location>
</feature>
<name>A0ABR3GZU5_LOXSC</name>
<keyword evidence="8" id="KW-1185">Reference proteome</keyword>
<gene>
    <name evidence="7" type="ORF">ABMA27_012800</name>
</gene>
<feature type="domain" description="C2H2-type" evidence="6">
    <location>
        <begin position="288"/>
        <end position="315"/>
    </location>
</feature>
<keyword evidence="1" id="KW-0479">Metal-binding</keyword>
<evidence type="ECO:0000256" key="5">
    <source>
        <dbReference type="PROSITE-ProRule" id="PRU00042"/>
    </source>
</evidence>